<evidence type="ECO:0008006" key="3">
    <source>
        <dbReference type="Google" id="ProtNLM"/>
    </source>
</evidence>
<comment type="caution">
    <text evidence="1">The sequence shown here is derived from an EMBL/GenBank/DDBJ whole genome shotgun (WGS) entry which is preliminary data.</text>
</comment>
<accession>A0ABV9T9C3</accession>
<dbReference type="EMBL" id="JBHSJJ010000031">
    <property type="protein sequence ID" value="MFC4875063.1"/>
    <property type="molecule type" value="Genomic_DNA"/>
</dbReference>
<reference evidence="2" key="1">
    <citation type="journal article" date="2019" name="Int. J. Syst. Evol. Microbiol.">
        <title>The Global Catalogue of Microorganisms (GCM) 10K type strain sequencing project: providing services to taxonomists for standard genome sequencing and annotation.</title>
        <authorList>
            <consortium name="The Broad Institute Genomics Platform"/>
            <consortium name="The Broad Institute Genome Sequencing Center for Infectious Disease"/>
            <person name="Wu L."/>
            <person name="Ma J."/>
        </authorList>
    </citation>
    <scope>NUCLEOTIDE SEQUENCE [LARGE SCALE GENOMIC DNA]</scope>
    <source>
        <strain evidence="2">CGMCC 4.7466</strain>
    </source>
</reference>
<sequence length="317" mass="37255">MQTLKDISKKEVENFRKLLEYLKRLSEDGVTPLIEKQLLLMLDNSIPFFSHLVMTDIFPEIHRLTINKRVLGTNKRIREIKYLKYPPADKVSKYGRCNFPKQSVLYASFIHMTAMNETRPRIGDLVTQSVWRVKRNQTLKYVPIFKNQPIGENVINPRTFEINQIYNKKVRDYPDFLREQIDELVKFVADAFTKRVHPDSDLNYIFSAYFSNKIFTDFENGTIEAIYYPSVKERLSFENLAIKPSVFDDKYELVEVKDSVCVMDTSNGKGGYFFQGLSDCKSFDYLSGKILWDPNKLYQPAENMFDLKMRFNVDISE</sequence>
<name>A0ABV9T9C3_9BACT</name>
<gene>
    <name evidence="1" type="ORF">ACFPFU_25405</name>
</gene>
<proteinExistence type="predicted"/>
<evidence type="ECO:0000313" key="2">
    <source>
        <dbReference type="Proteomes" id="UP001595818"/>
    </source>
</evidence>
<protein>
    <recommendedName>
        <fullName evidence="3">RES domain-containing protein</fullName>
    </recommendedName>
</protein>
<dbReference type="RefSeq" id="WP_377069520.1">
    <property type="nucleotide sequence ID" value="NZ_JBHSJJ010000031.1"/>
</dbReference>
<dbReference type="Proteomes" id="UP001595818">
    <property type="component" value="Unassembled WGS sequence"/>
</dbReference>
<organism evidence="1 2">
    <name type="scientific">Negadavirga shengliensis</name>
    <dbReference type="NCBI Taxonomy" id="1389218"/>
    <lineage>
        <taxon>Bacteria</taxon>
        <taxon>Pseudomonadati</taxon>
        <taxon>Bacteroidota</taxon>
        <taxon>Cytophagia</taxon>
        <taxon>Cytophagales</taxon>
        <taxon>Cyclobacteriaceae</taxon>
        <taxon>Negadavirga</taxon>
    </lineage>
</organism>
<evidence type="ECO:0000313" key="1">
    <source>
        <dbReference type="EMBL" id="MFC4875063.1"/>
    </source>
</evidence>
<keyword evidence="2" id="KW-1185">Reference proteome</keyword>